<dbReference type="Gene3D" id="2.30.42.10">
    <property type="match status" value="1"/>
</dbReference>
<dbReference type="InterPro" id="IPR036034">
    <property type="entry name" value="PDZ_sf"/>
</dbReference>
<reference evidence="2" key="1">
    <citation type="journal article" date="2023" name="bioRxiv">
        <title>Scaffold-level genome assemblies of two parasitoid biocontrol wasps reveal the parthenogenesis mechanism and an associated novel virus.</title>
        <authorList>
            <person name="Inwood S."/>
            <person name="Skelly J."/>
            <person name="Guhlin J."/>
            <person name="Harrop T."/>
            <person name="Goldson S."/>
            <person name="Dearden P."/>
        </authorList>
    </citation>
    <scope>NUCLEOTIDE SEQUENCE</scope>
    <source>
        <strain evidence="2">Lincoln</strain>
        <tissue evidence="2">Whole body</tissue>
    </source>
</reference>
<sequence length="107" mass="11965">MGNRQWDPMSTVYKCSYPYLQPHLQKIKKKHGHLGGQVILIEITKDGRDVGLALAGHKDRMRMGVYICGINPKGAAHKAGIIQEGDEILEAQNVIVLQQPPVFLNDY</sequence>
<reference evidence="2" key="2">
    <citation type="submission" date="2023-03" db="EMBL/GenBank/DDBJ databases">
        <authorList>
            <person name="Inwood S.N."/>
            <person name="Skelly J.G."/>
            <person name="Guhlin J."/>
            <person name="Harrop T.W.R."/>
            <person name="Goldson S.G."/>
            <person name="Dearden P.K."/>
        </authorList>
    </citation>
    <scope>NUCLEOTIDE SEQUENCE</scope>
    <source>
        <strain evidence="2">Lincoln</strain>
        <tissue evidence="2">Whole body</tissue>
    </source>
</reference>
<dbReference type="Proteomes" id="UP001168972">
    <property type="component" value="Unassembled WGS sequence"/>
</dbReference>
<dbReference type="EMBL" id="JAQQBR010000180">
    <property type="protein sequence ID" value="KAK0171497.1"/>
    <property type="molecule type" value="Genomic_DNA"/>
</dbReference>
<evidence type="ECO:0000259" key="1">
    <source>
        <dbReference type="PROSITE" id="PS50106"/>
    </source>
</evidence>
<feature type="domain" description="PDZ" evidence="1">
    <location>
        <begin position="40"/>
        <end position="107"/>
    </location>
</feature>
<organism evidence="2 3">
    <name type="scientific">Microctonus hyperodae</name>
    <name type="common">Parasitoid wasp</name>
    <dbReference type="NCBI Taxonomy" id="165561"/>
    <lineage>
        <taxon>Eukaryota</taxon>
        <taxon>Metazoa</taxon>
        <taxon>Ecdysozoa</taxon>
        <taxon>Arthropoda</taxon>
        <taxon>Hexapoda</taxon>
        <taxon>Insecta</taxon>
        <taxon>Pterygota</taxon>
        <taxon>Neoptera</taxon>
        <taxon>Endopterygota</taxon>
        <taxon>Hymenoptera</taxon>
        <taxon>Apocrita</taxon>
        <taxon>Ichneumonoidea</taxon>
        <taxon>Braconidae</taxon>
        <taxon>Euphorinae</taxon>
        <taxon>Microctonus</taxon>
    </lineage>
</organism>
<evidence type="ECO:0000313" key="3">
    <source>
        <dbReference type="Proteomes" id="UP001168972"/>
    </source>
</evidence>
<proteinExistence type="predicted"/>
<keyword evidence="3" id="KW-1185">Reference proteome</keyword>
<accession>A0AA39FKY0</accession>
<dbReference type="PROSITE" id="PS50106">
    <property type="entry name" value="PDZ"/>
    <property type="match status" value="1"/>
</dbReference>
<dbReference type="InterPro" id="IPR001478">
    <property type="entry name" value="PDZ"/>
</dbReference>
<dbReference type="AlphaFoldDB" id="A0AA39FKY0"/>
<name>A0AA39FKY0_MICHY</name>
<gene>
    <name evidence="2" type="ORF">PV327_011200</name>
</gene>
<comment type="caution">
    <text evidence="2">The sequence shown here is derived from an EMBL/GenBank/DDBJ whole genome shotgun (WGS) entry which is preliminary data.</text>
</comment>
<dbReference type="SUPFAM" id="SSF50156">
    <property type="entry name" value="PDZ domain-like"/>
    <property type="match status" value="1"/>
</dbReference>
<protein>
    <recommendedName>
        <fullName evidence="1">PDZ domain-containing protein</fullName>
    </recommendedName>
</protein>
<evidence type="ECO:0000313" key="2">
    <source>
        <dbReference type="EMBL" id="KAK0171497.1"/>
    </source>
</evidence>
<dbReference type="Pfam" id="PF00595">
    <property type="entry name" value="PDZ"/>
    <property type="match status" value="1"/>
</dbReference>